<sequence length="601" mass="67190">MSGDVCKLHPTAKRQTTQPLSPLSRIPISSPSPLRRWGSLRARGEGDNLPSNKTPKTSPDSNHHRGTFTKGLQRGYSFMERGEKRRGAHGVRPSATAAPRPHTATTEPRNTGALTRAVGGGAPQTPTRNRSLSLSLSNTRGTSPKSPLAVVGIPKTPPSSPDTRHQQYRDWDLDSVTSTTSGLSVASCDHASVAHNGTTFSGRSKRYVVHCSEHSGATGDDYLTPTQRAHKEVKRLKHLLHQTQRELNVKDTDILRLTKEVVELRLYKAALNSPEDKSNSSSDAVTVREINIDEQDLGDGIVENHLGAVEQTSSCADSGHYEDLTNSSVHSKDSVNIGEDISLSPYKAKTPVETADKAITVDLGPRDSHSEHQRLVVEYERRLQELVRTHEEECHQMKQKHNDKVDELLQRLSEVNTRYWELVPDLESARERIKELEQQLEEACKKLEEQESKQKETYLKMYNQGHEAAKLEFDQQLAAQDNPSRISVPELLRQLEVTQSELDKVKDLEYASTSNSMQPLLSAKEAVSLWVLGARKAMYRQLLEARSKNKIDPEITLQFLKSAIYYFLTDKENNQGHLRAILSILGFTPSEISNIDKARMT</sequence>
<feature type="compositionally biased region" description="Low complexity" evidence="2">
    <location>
        <begin position="19"/>
        <end position="36"/>
    </location>
</feature>
<reference evidence="4" key="1">
    <citation type="submission" date="2019-08" db="EMBL/GenBank/DDBJ databases">
        <title>The genome of the North American firefly Photinus pyralis.</title>
        <authorList>
            <consortium name="Photinus pyralis genome working group"/>
            <person name="Fallon T.R."/>
            <person name="Sander Lower S.E."/>
            <person name="Weng J.-K."/>
        </authorList>
    </citation>
    <scope>NUCLEOTIDE SEQUENCE</scope>
    <source>
        <strain evidence="4">TRF0915ILg1</strain>
        <tissue evidence="4">Whole body</tissue>
    </source>
</reference>
<dbReference type="Pfam" id="PF01465">
    <property type="entry name" value="GRIP"/>
    <property type="match status" value="1"/>
</dbReference>
<feature type="compositionally biased region" description="Low complexity" evidence="2">
    <location>
        <begin position="127"/>
        <end position="143"/>
    </location>
</feature>
<feature type="domain" description="GRIP" evidence="3">
    <location>
        <begin position="550"/>
        <end position="598"/>
    </location>
</feature>
<proteinExistence type="predicted"/>
<protein>
    <recommendedName>
        <fullName evidence="3">GRIP domain-containing protein</fullName>
    </recommendedName>
</protein>
<evidence type="ECO:0000259" key="3">
    <source>
        <dbReference type="PROSITE" id="PS50913"/>
    </source>
</evidence>
<keyword evidence="1" id="KW-0175">Coiled coil</keyword>
<dbReference type="InterPro" id="IPR000237">
    <property type="entry name" value="GRIP_dom"/>
</dbReference>
<dbReference type="PROSITE" id="PS50913">
    <property type="entry name" value="GRIP"/>
    <property type="match status" value="1"/>
</dbReference>
<feature type="compositionally biased region" description="Polar residues" evidence="2">
    <location>
        <begin position="49"/>
        <end position="60"/>
    </location>
</feature>
<evidence type="ECO:0000313" key="5">
    <source>
        <dbReference type="Proteomes" id="UP000801492"/>
    </source>
</evidence>
<evidence type="ECO:0000313" key="4">
    <source>
        <dbReference type="EMBL" id="KAF2893144.1"/>
    </source>
</evidence>
<dbReference type="EMBL" id="VTPC01008209">
    <property type="protein sequence ID" value="KAF2893144.1"/>
    <property type="molecule type" value="Genomic_DNA"/>
</dbReference>
<evidence type="ECO:0000256" key="2">
    <source>
        <dbReference type="SAM" id="MobiDB-lite"/>
    </source>
</evidence>
<dbReference type="OrthoDB" id="5807119at2759"/>
<keyword evidence="5" id="KW-1185">Reference proteome</keyword>
<dbReference type="AlphaFoldDB" id="A0A8K0GB90"/>
<dbReference type="Proteomes" id="UP000801492">
    <property type="component" value="Unassembled WGS sequence"/>
</dbReference>
<evidence type="ECO:0000256" key="1">
    <source>
        <dbReference type="SAM" id="Coils"/>
    </source>
</evidence>
<gene>
    <name evidence="4" type="ORF">ILUMI_13026</name>
</gene>
<feature type="coiled-coil region" evidence="1">
    <location>
        <begin position="369"/>
        <end position="457"/>
    </location>
</feature>
<organism evidence="4 5">
    <name type="scientific">Ignelater luminosus</name>
    <name type="common">Cucubano</name>
    <name type="synonym">Pyrophorus luminosus</name>
    <dbReference type="NCBI Taxonomy" id="2038154"/>
    <lineage>
        <taxon>Eukaryota</taxon>
        <taxon>Metazoa</taxon>
        <taxon>Ecdysozoa</taxon>
        <taxon>Arthropoda</taxon>
        <taxon>Hexapoda</taxon>
        <taxon>Insecta</taxon>
        <taxon>Pterygota</taxon>
        <taxon>Neoptera</taxon>
        <taxon>Endopterygota</taxon>
        <taxon>Coleoptera</taxon>
        <taxon>Polyphaga</taxon>
        <taxon>Elateriformia</taxon>
        <taxon>Elateroidea</taxon>
        <taxon>Elateridae</taxon>
        <taxon>Agrypninae</taxon>
        <taxon>Pyrophorini</taxon>
        <taxon>Ignelater</taxon>
    </lineage>
</organism>
<accession>A0A8K0GB90</accession>
<feature type="compositionally biased region" description="Low complexity" evidence="2">
    <location>
        <begin position="92"/>
        <end position="109"/>
    </location>
</feature>
<name>A0A8K0GB90_IGNLU</name>
<comment type="caution">
    <text evidence="4">The sequence shown here is derived from an EMBL/GenBank/DDBJ whole genome shotgun (WGS) entry which is preliminary data.</text>
</comment>
<feature type="region of interest" description="Disordered" evidence="2">
    <location>
        <begin position="1"/>
        <end position="166"/>
    </location>
</feature>